<evidence type="ECO:0000313" key="5">
    <source>
        <dbReference type="Proteomes" id="UP000749646"/>
    </source>
</evidence>
<feature type="compositionally biased region" description="Low complexity" evidence="1">
    <location>
        <begin position="31"/>
        <end position="42"/>
    </location>
</feature>
<sequence>IAALEIMVIGKREYDTQVNGDGTDSNHNGEVVPQVTSSSPSSTPLPSPPVKAKRLRSLDILRGITIIFMILVNTQGADPFVQLAHSEWFGYTLADWVFPNFIFMVGMAVAIVLSPSKLTAMSQEEAIPPRVVSFRNGHQKRLRMSLKIIKRSILLFTLGIALAALGLIGVPKEQLWVRIPGVLQRISFCYLVLAMSVLWAPVGSASVQVGLPVVCTTLWFILTYSIQSTATEPLPGCQYPPSLISPEGDILPGGPPVRGQLSPSWCTAQAFLDTILVSQKKDPNNPVFDSEGTIGNLTAIVTAWFGWMMGSAVMEQQRQQKTDDKRLITDFEAQAAMEEERRKWEQSSEGQQTIQSGTEHRQSSLSTQVLQYRLQVQRRSSQLAHLGEWFMVGVCVMYGGTILGWFLPICKGLWTPSFTLHSAGISIIALCILIFLYDIAPVPSTKSTTLPLTGKLAHTSKLAWQKIERGLLAFGRGCAGLLICYGRNPTLIYVLSEVVKFILDMIHVDGKFDWIKSVWSYLFFNSFITFMPAPWASLIFSLVYILLFAPLMWYLNKKRIYLRL</sequence>
<evidence type="ECO:0000256" key="1">
    <source>
        <dbReference type="SAM" id="MobiDB-lite"/>
    </source>
</evidence>
<feature type="transmembrane region" description="Helical" evidence="2">
    <location>
        <begin position="383"/>
        <end position="406"/>
    </location>
</feature>
<comment type="caution">
    <text evidence="4">The sequence shown here is derived from an EMBL/GenBank/DDBJ whole genome shotgun (WGS) entry which is preliminary data.</text>
</comment>
<feature type="region of interest" description="Disordered" evidence="1">
    <location>
        <begin position="340"/>
        <end position="362"/>
    </location>
</feature>
<feature type="transmembrane region" description="Helical" evidence="2">
    <location>
        <begin position="60"/>
        <end position="76"/>
    </location>
</feature>
<dbReference type="PANTHER" id="PTHR31061">
    <property type="entry name" value="LD22376P"/>
    <property type="match status" value="1"/>
</dbReference>
<name>A0A9P6IXR2_9FUNG</name>
<dbReference type="AlphaFoldDB" id="A0A9P6IXR2"/>
<feature type="transmembrane region" description="Helical" evidence="2">
    <location>
        <begin position="537"/>
        <end position="555"/>
    </location>
</feature>
<dbReference type="EMBL" id="JAAAHW010006982">
    <property type="protein sequence ID" value="KAF9952496.1"/>
    <property type="molecule type" value="Genomic_DNA"/>
</dbReference>
<feature type="transmembrane region" description="Helical" evidence="2">
    <location>
        <begin position="96"/>
        <end position="113"/>
    </location>
</feature>
<dbReference type="Proteomes" id="UP000749646">
    <property type="component" value="Unassembled WGS sequence"/>
</dbReference>
<feature type="domain" description="Heparan-alpha-glucosaminide N-acetyltransferase catalytic" evidence="3">
    <location>
        <begin position="54"/>
        <end position="200"/>
    </location>
</feature>
<dbReference type="OrthoDB" id="2149840at2759"/>
<evidence type="ECO:0000313" key="4">
    <source>
        <dbReference type="EMBL" id="KAF9952496.1"/>
    </source>
</evidence>
<evidence type="ECO:0000256" key="2">
    <source>
        <dbReference type="SAM" id="Phobius"/>
    </source>
</evidence>
<keyword evidence="5" id="KW-1185">Reference proteome</keyword>
<feature type="compositionally biased region" description="Polar residues" evidence="1">
    <location>
        <begin position="347"/>
        <end position="362"/>
    </location>
</feature>
<proteinExistence type="predicted"/>
<feature type="transmembrane region" description="Helical" evidence="2">
    <location>
        <begin position="418"/>
        <end position="437"/>
    </location>
</feature>
<keyword evidence="2" id="KW-1133">Transmembrane helix</keyword>
<dbReference type="InterPro" id="IPR012429">
    <property type="entry name" value="HGSNAT_cat"/>
</dbReference>
<reference evidence="4" key="1">
    <citation type="journal article" date="2020" name="Fungal Divers.">
        <title>Resolving the Mortierellaceae phylogeny through synthesis of multi-gene phylogenetics and phylogenomics.</title>
        <authorList>
            <person name="Vandepol N."/>
            <person name="Liber J."/>
            <person name="Desiro A."/>
            <person name="Na H."/>
            <person name="Kennedy M."/>
            <person name="Barry K."/>
            <person name="Grigoriev I.V."/>
            <person name="Miller A.N."/>
            <person name="O'Donnell K."/>
            <person name="Stajich J.E."/>
            <person name="Bonito G."/>
        </authorList>
    </citation>
    <scope>NUCLEOTIDE SEQUENCE</scope>
    <source>
        <strain evidence="4">MES-2147</strain>
    </source>
</reference>
<accession>A0A9P6IXR2</accession>
<evidence type="ECO:0000259" key="3">
    <source>
        <dbReference type="Pfam" id="PF07786"/>
    </source>
</evidence>
<feature type="transmembrane region" description="Helical" evidence="2">
    <location>
        <begin position="182"/>
        <end position="202"/>
    </location>
</feature>
<keyword evidence="2" id="KW-0812">Transmembrane</keyword>
<organism evidence="4 5">
    <name type="scientific">Modicella reniformis</name>
    <dbReference type="NCBI Taxonomy" id="1440133"/>
    <lineage>
        <taxon>Eukaryota</taxon>
        <taxon>Fungi</taxon>
        <taxon>Fungi incertae sedis</taxon>
        <taxon>Mucoromycota</taxon>
        <taxon>Mortierellomycotina</taxon>
        <taxon>Mortierellomycetes</taxon>
        <taxon>Mortierellales</taxon>
        <taxon>Mortierellaceae</taxon>
        <taxon>Modicella</taxon>
    </lineage>
</organism>
<feature type="region of interest" description="Disordered" evidence="1">
    <location>
        <begin position="17"/>
        <end position="50"/>
    </location>
</feature>
<dbReference type="PANTHER" id="PTHR31061:SF24">
    <property type="entry name" value="LD22376P"/>
    <property type="match status" value="1"/>
</dbReference>
<feature type="transmembrane region" description="Helical" evidence="2">
    <location>
        <begin position="148"/>
        <end position="170"/>
    </location>
</feature>
<keyword evidence="2" id="KW-0472">Membrane</keyword>
<feature type="transmembrane region" description="Helical" evidence="2">
    <location>
        <begin position="209"/>
        <end position="226"/>
    </location>
</feature>
<protein>
    <recommendedName>
        <fullName evidence="3">Heparan-alpha-glucosaminide N-acetyltransferase catalytic domain-containing protein</fullName>
    </recommendedName>
</protein>
<feature type="transmembrane region" description="Helical" evidence="2">
    <location>
        <begin position="294"/>
        <end position="314"/>
    </location>
</feature>
<dbReference type="Pfam" id="PF07786">
    <property type="entry name" value="HGSNAT_cat"/>
    <property type="match status" value="1"/>
</dbReference>
<feature type="compositionally biased region" description="Polar residues" evidence="1">
    <location>
        <begin position="17"/>
        <end position="28"/>
    </location>
</feature>
<feature type="non-terminal residue" evidence="4">
    <location>
        <position position="1"/>
    </location>
</feature>
<gene>
    <name evidence="4" type="ORF">BGZ65_005223</name>
</gene>